<evidence type="ECO:0000256" key="2">
    <source>
        <dbReference type="ARBA" id="ARBA00022801"/>
    </source>
</evidence>
<organism evidence="6 7">
    <name type="scientific">Streptomyces boluensis</name>
    <dbReference type="NCBI Taxonomy" id="1775135"/>
    <lineage>
        <taxon>Bacteria</taxon>
        <taxon>Bacillati</taxon>
        <taxon>Actinomycetota</taxon>
        <taxon>Actinomycetes</taxon>
        <taxon>Kitasatosporales</taxon>
        <taxon>Streptomycetaceae</taxon>
        <taxon>Streptomyces</taxon>
    </lineage>
</organism>
<dbReference type="Pfam" id="PF04616">
    <property type="entry name" value="Glyco_hydro_43"/>
    <property type="match status" value="1"/>
</dbReference>
<dbReference type="InterPro" id="IPR006710">
    <property type="entry name" value="Glyco_hydro_43"/>
</dbReference>
<name>A0A964UQV1_9ACTN</name>
<feature type="region of interest" description="Disordered" evidence="5">
    <location>
        <begin position="36"/>
        <end position="68"/>
    </location>
</feature>
<dbReference type="SUPFAM" id="SSF75005">
    <property type="entry name" value="Arabinanase/levansucrase/invertase"/>
    <property type="match status" value="1"/>
</dbReference>
<keyword evidence="3 4" id="KW-0326">Glycosidase</keyword>
<gene>
    <name evidence="6" type="ORF">GUY60_20505</name>
</gene>
<feature type="region of interest" description="Disordered" evidence="5">
    <location>
        <begin position="458"/>
        <end position="478"/>
    </location>
</feature>
<reference evidence="6" key="1">
    <citation type="submission" date="2020-01" db="EMBL/GenBank/DDBJ databases">
        <title>Whole-genome analyses of novel actinobacteria.</title>
        <authorList>
            <person name="Sahin N."/>
        </authorList>
    </citation>
    <scope>NUCLEOTIDE SEQUENCE</scope>
    <source>
        <strain evidence="6">YC537</strain>
    </source>
</reference>
<dbReference type="GO" id="GO:0005975">
    <property type="term" value="P:carbohydrate metabolic process"/>
    <property type="evidence" value="ECO:0007669"/>
    <property type="project" value="InterPro"/>
</dbReference>
<dbReference type="InterPro" id="IPR006311">
    <property type="entry name" value="TAT_signal"/>
</dbReference>
<dbReference type="Gene3D" id="2.115.10.20">
    <property type="entry name" value="Glycosyl hydrolase domain, family 43"/>
    <property type="match status" value="1"/>
</dbReference>
<dbReference type="Proteomes" id="UP000598297">
    <property type="component" value="Unassembled WGS sequence"/>
</dbReference>
<feature type="compositionally biased region" description="Low complexity" evidence="5">
    <location>
        <begin position="41"/>
        <end position="55"/>
    </location>
</feature>
<comment type="similarity">
    <text evidence="1 4">Belongs to the glycosyl hydrolase 43 family.</text>
</comment>
<dbReference type="OrthoDB" id="9763933at2"/>
<evidence type="ECO:0000256" key="1">
    <source>
        <dbReference type="ARBA" id="ARBA00009865"/>
    </source>
</evidence>
<dbReference type="EMBL" id="JAAAHS010000163">
    <property type="protein sequence ID" value="NBE53759.1"/>
    <property type="molecule type" value="Genomic_DNA"/>
</dbReference>
<dbReference type="InterPro" id="IPR023296">
    <property type="entry name" value="Glyco_hydro_beta-prop_sf"/>
</dbReference>
<dbReference type="InterPro" id="IPR051795">
    <property type="entry name" value="Glycosyl_Hydrlase_43"/>
</dbReference>
<keyword evidence="2 4" id="KW-0378">Hydrolase</keyword>
<dbReference type="RefSeq" id="WP_161699947.1">
    <property type="nucleotide sequence ID" value="NZ_JAAAHS010000163.1"/>
</dbReference>
<comment type="caution">
    <text evidence="6">The sequence shown here is derived from an EMBL/GenBank/DDBJ whole genome shotgun (WGS) entry which is preliminary data.</text>
</comment>
<accession>A0A964UQV1</accession>
<sequence>MNNSENGPRLGRRSLLAGAAGSVGIAALTTATVRAAPGSTPADVPADVPGDVPAAAPYPPNRPELEPYGLADTDRELWPREDNSLLLPLELRPQDQELGRAWIRDTYVNCFEVDGRPLYVATGTTRAPGEGGPAPWNDGIYVWLSRSVQGPWTLANTTTVRPGAAKGKVWSPEFADENRPGRTVVAPWQEYWHDDEFGKRGDVWAPELHYFRGKWYIVACMGDHSRKVGSFMLVSDDGVAGPYRLVGGNLDKPFGELAPGGPDFIEPGAYFHIDGGLYAEGDEAWLVLHNDLYAKFRDDMEDIVPTTDLPRFRQTRYSPEPYLEGAHVFRHGGKYYLVHAAWNRSSTNPDGTPRHAYDPPAEGRAYDQYDAVVAVSDRFEGPYSKRWTAGIGAGHNNFFEDHEGGLWATFFRNPAHGYWSDPTRKADAAVPGVVRLEWTGPEGNRLYVRRRDANGFEHRLRAPASSRRNDLGSPLTSR</sequence>
<evidence type="ECO:0000256" key="4">
    <source>
        <dbReference type="RuleBase" id="RU361187"/>
    </source>
</evidence>
<evidence type="ECO:0000313" key="6">
    <source>
        <dbReference type="EMBL" id="NBE53759.1"/>
    </source>
</evidence>
<protein>
    <submittedName>
        <fullName evidence="6">Family 43 glycosylhydrolase</fullName>
    </submittedName>
</protein>
<dbReference type="PROSITE" id="PS51318">
    <property type="entry name" value="TAT"/>
    <property type="match status" value="1"/>
</dbReference>
<dbReference type="GO" id="GO:0004553">
    <property type="term" value="F:hydrolase activity, hydrolyzing O-glycosyl compounds"/>
    <property type="evidence" value="ECO:0007669"/>
    <property type="project" value="InterPro"/>
</dbReference>
<keyword evidence="7" id="KW-1185">Reference proteome</keyword>
<evidence type="ECO:0000313" key="7">
    <source>
        <dbReference type="Proteomes" id="UP000598297"/>
    </source>
</evidence>
<evidence type="ECO:0000256" key="5">
    <source>
        <dbReference type="SAM" id="MobiDB-lite"/>
    </source>
</evidence>
<dbReference type="PANTHER" id="PTHR42812">
    <property type="entry name" value="BETA-XYLOSIDASE"/>
    <property type="match status" value="1"/>
</dbReference>
<evidence type="ECO:0000256" key="3">
    <source>
        <dbReference type="ARBA" id="ARBA00023295"/>
    </source>
</evidence>
<dbReference type="AlphaFoldDB" id="A0A964UQV1"/>
<proteinExistence type="inferred from homology"/>
<dbReference type="PANTHER" id="PTHR42812:SF14">
    <property type="entry name" value="SECRETED PROTEIN"/>
    <property type="match status" value="1"/>
</dbReference>